<feature type="domain" description="Dehydrogenase E1 component" evidence="4">
    <location>
        <begin position="53"/>
        <end position="326"/>
    </location>
</feature>
<sequence length="336" mass="35950">MQATTEQLLWMYEKMVEIREYEETMAKVYLEAKLPPKIQKGLAFDIGAGPVPGEMHLAAGQEPVAVGVCAHLRRDDTVVGAHRPHHFAIAKDVDLNAMTAEMYGKATGLGRGKGGHMHLFDPAVKFSCSGIVGAGAPQACGAALAARKLGTDAVAIAFFGEGAANQGAFHEALNLAALWKLPVVFVVEDNKYGISVEKSASTAIASNADRAVAYGMPGVLVEKNDAVAVFEAAGEAVARARRGEGPTLIEVKTDRYYGHFQGDPETYRPKGEAKALRQHDPIPALGALLRSRDLLDDESDAALRTRVSARVQAAYDFGRNSPYPEPQDALLHVFAD</sequence>
<dbReference type="Proteomes" id="UP000248259">
    <property type="component" value="Unassembled WGS sequence"/>
</dbReference>
<evidence type="ECO:0000256" key="2">
    <source>
        <dbReference type="ARBA" id="ARBA00023002"/>
    </source>
</evidence>
<dbReference type="InterPro" id="IPR029061">
    <property type="entry name" value="THDP-binding"/>
</dbReference>
<gene>
    <name evidence="5" type="ORF">DNK49_04580</name>
</gene>
<keyword evidence="3" id="KW-0786">Thiamine pyrophosphate</keyword>
<evidence type="ECO:0000256" key="3">
    <source>
        <dbReference type="ARBA" id="ARBA00023052"/>
    </source>
</evidence>
<reference evidence="5 6" key="1">
    <citation type="submission" date="2018-06" db="EMBL/GenBank/DDBJ databases">
        <title>Azoarcus communis strain SWub3 genome.</title>
        <authorList>
            <person name="Zorraquino Salvo V."/>
            <person name="Toubiana D."/>
            <person name="Blumwald E."/>
        </authorList>
    </citation>
    <scope>NUCLEOTIDE SEQUENCE [LARGE SCALE GENOMIC DNA]</scope>
    <source>
        <strain evidence="5 6">SWub3</strain>
    </source>
</reference>
<dbReference type="OrthoDB" id="9766715at2"/>
<dbReference type="InterPro" id="IPR050642">
    <property type="entry name" value="PDH_E1_Alpha_Subunit"/>
</dbReference>
<dbReference type="Pfam" id="PF00676">
    <property type="entry name" value="E1_dh"/>
    <property type="match status" value="1"/>
</dbReference>
<protein>
    <submittedName>
        <fullName evidence="5">Pyruvate dehydrogenase (Acetyl-transferring) E1 component subunit alpha</fullName>
    </submittedName>
</protein>
<accession>A0A323UZD5</accession>
<evidence type="ECO:0000313" key="5">
    <source>
        <dbReference type="EMBL" id="PZA17807.1"/>
    </source>
</evidence>
<keyword evidence="5" id="KW-0670">Pyruvate</keyword>
<dbReference type="PANTHER" id="PTHR11516:SF60">
    <property type="entry name" value="PYRUVATE DEHYDROGENASE E1 COMPONENT SUBUNIT ALPHA"/>
    <property type="match status" value="1"/>
</dbReference>
<dbReference type="RefSeq" id="WP_110523151.1">
    <property type="nucleotide sequence ID" value="NZ_QKOE01000002.1"/>
</dbReference>
<dbReference type="CDD" id="cd02000">
    <property type="entry name" value="TPP_E1_PDC_ADC_BCADC"/>
    <property type="match status" value="1"/>
</dbReference>
<keyword evidence="2" id="KW-0560">Oxidoreductase</keyword>
<dbReference type="SUPFAM" id="SSF52518">
    <property type="entry name" value="Thiamin diphosphate-binding fold (THDP-binding)"/>
    <property type="match status" value="1"/>
</dbReference>
<proteinExistence type="predicted"/>
<evidence type="ECO:0000256" key="1">
    <source>
        <dbReference type="ARBA" id="ARBA00001964"/>
    </source>
</evidence>
<name>A0A323UZD5_9RHOO</name>
<dbReference type="Gene3D" id="3.40.50.970">
    <property type="match status" value="1"/>
</dbReference>
<dbReference type="GO" id="GO:0006086">
    <property type="term" value="P:pyruvate decarboxylation to acetyl-CoA"/>
    <property type="evidence" value="ECO:0007669"/>
    <property type="project" value="TreeGrafter"/>
</dbReference>
<dbReference type="GO" id="GO:0004739">
    <property type="term" value="F:pyruvate dehydrogenase (acetyl-transferring) activity"/>
    <property type="evidence" value="ECO:0007669"/>
    <property type="project" value="TreeGrafter"/>
</dbReference>
<evidence type="ECO:0000259" key="4">
    <source>
        <dbReference type="Pfam" id="PF00676"/>
    </source>
</evidence>
<evidence type="ECO:0000313" key="6">
    <source>
        <dbReference type="Proteomes" id="UP000248259"/>
    </source>
</evidence>
<comment type="cofactor">
    <cofactor evidence="1">
        <name>thiamine diphosphate</name>
        <dbReference type="ChEBI" id="CHEBI:58937"/>
    </cofactor>
</comment>
<comment type="caution">
    <text evidence="5">The sequence shown here is derived from an EMBL/GenBank/DDBJ whole genome shotgun (WGS) entry which is preliminary data.</text>
</comment>
<organism evidence="5 6">
    <name type="scientific">Parazoarcus communis SWub3 = DSM 12120</name>
    <dbReference type="NCBI Taxonomy" id="1121029"/>
    <lineage>
        <taxon>Bacteria</taxon>
        <taxon>Pseudomonadati</taxon>
        <taxon>Pseudomonadota</taxon>
        <taxon>Betaproteobacteria</taxon>
        <taxon>Rhodocyclales</taxon>
        <taxon>Zoogloeaceae</taxon>
        <taxon>Parazoarcus</taxon>
    </lineage>
</organism>
<dbReference type="PANTHER" id="PTHR11516">
    <property type="entry name" value="PYRUVATE DEHYDROGENASE E1 COMPONENT, ALPHA SUBUNIT BACTERIAL AND ORGANELLAR"/>
    <property type="match status" value="1"/>
</dbReference>
<keyword evidence="6" id="KW-1185">Reference proteome</keyword>
<dbReference type="AlphaFoldDB" id="A0A323UZD5"/>
<dbReference type="EMBL" id="QKOE01000002">
    <property type="protein sequence ID" value="PZA17807.1"/>
    <property type="molecule type" value="Genomic_DNA"/>
</dbReference>
<dbReference type="InterPro" id="IPR001017">
    <property type="entry name" value="DH_E1"/>
</dbReference>